<name>A0A1A2RXY2_9MYCO</name>
<accession>A0A1A2RXY2</accession>
<organism evidence="1 2">
    <name type="scientific">Mycobacterium colombiense</name>
    <dbReference type="NCBI Taxonomy" id="339268"/>
    <lineage>
        <taxon>Bacteria</taxon>
        <taxon>Bacillati</taxon>
        <taxon>Actinomycetota</taxon>
        <taxon>Actinomycetes</taxon>
        <taxon>Mycobacteriales</taxon>
        <taxon>Mycobacteriaceae</taxon>
        <taxon>Mycobacterium</taxon>
        <taxon>Mycobacterium avium complex (MAC)</taxon>
    </lineage>
</organism>
<gene>
    <name evidence="1" type="ORF">A5685_08390</name>
</gene>
<dbReference type="EMBL" id="LZJS01000128">
    <property type="protein sequence ID" value="OBH56392.1"/>
    <property type="molecule type" value="Genomic_DNA"/>
</dbReference>
<sequence length="113" mass="12349">MTRLQCFTGSRFEDGSFLPATLESVRRCPARSDFIELCFATDEGGWTWCFRDPAERGEGSSDGTLAFTVGPYGAQARNVEEGGLGPALPTSEALPIILGGSRIYLARQLVERW</sequence>
<dbReference type="AlphaFoldDB" id="A0A1A2RXY2"/>
<comment type="caution">
    <text evidence="1">The sequence shown here is derived from an EMBL/GenBank/DDBJ whole genome shotgun (WGS) entry which is preliminary data.</text>
</comment>
<reference evidence="1 2" key="1">
    <citation type="submission" date="2016-06" db="EMBL/GenBank/DDBJ databases">
        <authorList>
            <person name="Kjaerup R.B."/>
            <person name="Dalgaard T.S."/>
            <person name="Juul-Madsen H.R."/>
        </authorList>
    </citation>
    <scope>NUCLEOTIDE SEQUENCE [LARGE SCALE GENOMIC DNA]</scope>
    <source>
        <strain evidence="1 2">E2464</strain>
    </source>
</reference>
<evidence type="ECO:0000313" key="1">
    <source>
        <dbReference type="EMBL" id="OBH56392.1"/>
    </source>
</evidence>
<dbReference type="Proteomes" id="UP000093861">
    <property type="component" value="Unassembled WGS sequence"/>
</dbReference>
<evidence type="ECO:0000313" key="2">
    <source>
        <dbReference type="Proteomes" id="UP000093861"/>
    </source>
</evidence>
<proteinExistence type="predicted"/>
<protein>
    <submittedName>
        <fullName evidence="1">Uncharacterized protein</fullName>
    </submittedName>
</protein>